<organism evidence="2 3">
    <name type="scientific">Ajellomyces capsulatus</name>
    <name type="common">Darling's disease fungus</name>
    <name type="synonym">Histoplasma capsulatum</name>
    <dbReference type="NCBI Taxonomy" id="5037"/>
    <lineage>
        <taxon>Eukaryota</taxon>
        <taxon>Fungi</taxon>
        <taxon>Dikarya</taxon>
        <taxon>Ascomycota</taxon>
        <taxon>Pezizomycotina</taxon>
        <taxon>Eurotiomycetes</taxon>
        <taxon>Eurotiomycetidae</taxon>
        <taxon>Onygenales</taxon>
        <taxon>Ajellomycetaceae</taxon>
        <taxon>Histoplasma</taxon>
    </lineage>
</organism>
<dbReference type="AlphaFoldDB" id="A0A8A1MMY8"/>
<accession>A0A8A1MMY8</accession>
<feature type="region of interest" description="Disordered" evidence="1">
    <location>
        <begin position="61"/>
        <end position="85"/>
    </location>
</feature>
<sequence length="115" mass="12417">MYASLSPSSHPSSIQQSPVNPVLRLVVYKAKSNRGFHCHEATGAATGTSKTTGSLTAKLAAPTSTPKMHHLAVKQKPCSSAPRPWEARSRLRDILASANSVKRQNNIGVGRRVWM</sequence>
<dbReference type="Proteomes" id="UP000663671">
    <property type="component" value="Chromosome 3"/>
</dbReference>
<dbReference type="OrthoDB" id="10488109at2759"/>
<evidence type="ECO:0000256" key="1">
    <source>
        <dbReference type="SAM" id="MobiDB-lite"/>
    </source>
</evidence>
<gene>
    <name evidence="2" type="ORF">I7I51_06915</name>
</gene>
<evidence type="ECO:0000313" key="3">
    <source>
        <dbReference type="Proteomes" id="UP000663671"/>
    </source>
</evidence>
<reference evidence="2" key="1">
    <citation type="submission" date="2021-01" db="EMBL/GenBank/DDBJ databases">
        <title>Chromosome-level genome assembly of a human fungal pathogen reveals clustering of transcriptionally co-regulated genes.</title>
        <authorList>
            <person name="Voorhies M."/>
            <person name="Cohen S."/>
            <person name="Shea T.P."/>
            <person name="Petrus S."/>
            <person name="Munoz J.F."/>
            <person name="Poplawski S."/>
            <person name="Goldman W.E."/>
            <person name="Michael T."/>
            <person name="Cuomo C.A."/>
            <person name="Sil A."/>
            <person name="Beyhan S."/>
        </authorList>
    </citation>
    <scope>NUCLEOTIDE SEQUENCE</scope>
    <source>
        <strain evidence="2">WU24</strain>
    </source>
</reference>
<protein>
    <submittedName>
        <fullName evidence="2">Uncharacterized protein</fullName>
    </submittedName>
</protein>
<name>A0A8A1MMY8_AJECA</name>
<dbReference type="VEuPathDB" id="FungiDB:I7I51_06915"/>
<dbReference type="EMBL" id="CP069115">
    <property type="protein sequence ID" value="QSS66064.1"/>
    <property type="molecule type" value="Genomic_DNA"/>
</dbReference>
<evidence type="ECO:0000313" key="2">
    <source>
        <dbReference type="EMBL" id="QSS66064.1"/>
    </source>
</evidence>
<proteinExistence type="predicted"/>